<keyword evidence="6 8" id="KW-0460">Magnesium</keyword>
<dbReference type="Pfam" id="PF01850">
    <property type="entry name" value="PIN"/>
    <property type="match status" value="1"/>
</dbReference>
<feature type="domain" description="PIN" evidence="9">
    <location>
        <begin position="7"/>
        <end position="108"/>
    </location>
</feature>
<evidence type="ECO:0000256" key="8">
    <source>
        <dbReference type="HAMAP-Rule" id="MF_00265"/>
    </source>
</evidence>
<evidence type="ECO:0000256" key="2">
    <source>
        <dbReference type="ARBA" id="ARBA00022649"/>
    </source>
</evidence>
<keyword evidence="5 8" id="KW-0378">Hydrolase</keyword>
<keyword evidence="2 8" id="KW-1277">Toxin-antitoxin system</keyword>
<organism evidence="10 11">
    <name type="scientific">Thiothrix lacustris</name>
    <dbReference type="NCBI Taxonomy" id="525917"/>
    <lineage>
        <taxon>Bacteria</taxon>
        <taxon>Pseudomonadati</taxon>
        <taxon>Pseudomonadota</taxon>
        <taxon>Gammaproteobacteria</taxon>
        <taxon>Thiotrichales</taxon>
        <taxon>Thiotrichaceae</taxon>
        <taxon>Thiothrix</taxon>
    </lineage>
</organism>
<keyword evidence="8" id="KW-0800">Toxin</keyword>
<dbReference type="HAMAP" id="MF_00265">
    <property type="entry name" value="VapC_Nob1"/>
    <property type="match status" value="1"/>
</dbReference>
<dbReference type="InterPro" id="IPR002716">
    <property type="entry name" value="PIN_dom"/>
</dbReference>
<dbReference type="InterPro" id="IPR029060">
    <property type="entry name" value="PIN-like_dom_sf"/>
</dbReference>
<dbReference type="GO" id="GO:0016787">
    <property type="term" value="F:hydrolase activity"/>
    <property type="evidence" value="ECO:0007669"/>
    <property type="project" value="UniProtKB-KW"/>
</dbReference>
<reference evidence="10 11" key="1">
    <citation type="submission" date="2017-01" db="EMBL/GenBank/DDBJ databases">
        <title>Novel large sulfur bacteria in the metagenomes of groundwater-fed chemosynthetic microbial mats in the Lake Huron basin.</title>
        <authorList>
            <person name="Sharrar A.M."/>
            <person name="Flood B.E."/>
            <person name="Bailey J.V."/>
            <person name="Jones D.S."/>
            <person name="Biddanda B."/>
            <person name="Ruberg S.A."/>
            <person name="Marcus D.N."/>
            <person name="Dick G.J."/>
        </authorList>
    </citation>
    <scope>NUCLEOTIDE SEQUENCE [LARGE SCALE GENOMIC DNA]</scope>
    <source>
        <strain evidence="10">A8</strain>
    </source>
</reference>
<evidence type="ECO:0000256" key="5">
    <source>
        <dbReference type="ARBA" id="ARBA00022801"/>
    </source>
</evidence>
<evidence type="ECO:0000256" key="7">
    <source>
        <dbReference type="ARBA" id="ARBA00038093"/>
    </source>
</evidence>
<evidence type="ECO:0000313" key="10">
    <source>
        <dbReference type="EMBL" id="OQX11063.1"/>
    </source>
</evidence>
<accession>A0A1Y1QQ70</accession>
<comment type="function">
    <text evidence="8">Toxic component of a toxin-antitoxin (TA) system. An RNase.</text>
</comment>
<dbReference type="GO" id="GO:0090729">
    <property type="term" value="F:toxin activity"/>
    <property type="evidence" value="ECO:0007669"/>
    <property type="project" value="UniProtKB-KW"/>
</dbReference>
<dbReference type="Gene3D" id="3.40.50.1010">
    <property type="entry name" value="5'-nuclease"/>
    <property type="match status" value="1"/>
</dbReference>
<dbReference type="AlphaFoldDB" id="A0A1Y1QQ70"/>
<feature type="binding site" evidence="8">
    <location>
        <position position="9"/>
    </location>
    <ligand>
        <name>Mg(2+)</name>
        <dbReference type="ChEBI" id="CHEBI:18420"/>
    </ligand>
</feature>
<dbReference type="GO" id="GO:0004540">
    <property type="term" value="F:RNA nuclease activity"/>
    <property type="evidence" value="ECO:0007669"/>
    <property type="project" value="InterPro"/>
</dbReference>
<dbReference type="SUPFAM" id="SSF88723">
    <property type="entry name" value="PIN domain-like"/>
    <property type="match status" value="1"/>
</dbReference>
<dbReference type="InterPro" id="IPR022907">
    <property type="entry name" value="VapC_family"/>
</dbReference>
<feature type="binding site" evidence="8">
    <location>
        <position position="88"/>
    </location>
    <ligand>
        <name>Mg(2+)</name>
        <dbReference type="ChEBI" id="CHEBI:18420"/>
    </ligand>
</feature>
<comment type="cofactor">
    <cofactor evidence="1 8">
        <name>Mg(2+)</name>
        <dbReference type="ChEBI" id="CHEBI:18420"/>
    </cofactor>
</comment>
<comment type="caution">
    <text evidence="10">The sequence shown here is derived from an EMBL/GenBank/DDBJ whole genome shotgun (WGS) entry which is preliminary data.</text>
</comment>
<dbReference type="InterPro" id="IPR050556">
    <property type="entry name" value="Type_II_TA_system_RNase"/>
</dbReference>
<dbReference type="EC" id="3.1.-.-" evidence="8"/>
<dbReference type="EMBL" id="MTEJ01000097">
    <property type="protein sequence ID" value="OQX11063.1"/>
    <property type="molecule type" value="Genomic_DNA"/>
</dbReference>
<proteinExistence type="inferred from homology"/>
<keyword evidence="3 8" id="KW-0540">Nuclease</keyword>
<dbReference type="GO" id="GO:0000287">
    <property type="term" value="F:magnesium ion binding"/>
    <property type="evidence" value="ECO:0007669"/>
    <property type="project" value="UniProtKB-UniRule"/>
</dbReference>
<name>A0A1Y1QQ70_9GAMM</name>
<evidence type="ECO:0000313" key="11">
    <source>
        <dbReference type="Proteomes" id="UP000192491"/>
    </source>
</evidence>
<dbReference type="CDD" id="cd18737">
    <property type="entry name" value="PIN_VapC4-5_FitB-like"/>
    <property type="match status" value="1"/>
</dbReference>
<dbReference type="PANTHER" id="PTHR33653">
    <property type="entry name" value="RIBONUCLEASE VAPC2"/>
    <property type="match status" value="1"/>
</dbReference>
<evidence type="ECO:0000256" key="1">
    <source>
        <dbReference type="ARBA" id="ARBA00001946"/>
    </source>
</evidence>
<keyword evidence="4 8" id="KW-0479">Metal-binding</keyword>
<comment type="similarity">
    <text evidence="7 8">Belongs to the PINc/VapC protein family.</text>
</comment>
<evidence type="ECO:0000256" key="4">
    <source>
        <dbReference type="ARBA" id="ARBA00022723"/>
    </source>
</evidence>
<sequence length="123" mass="13989">MGLMKALFDTNILIDYLNGITLAKEEIDRYAHIAISVVTWMEVMVGAKPEEEAAVRRFLSRFEPVPLSATIAERAVEIRRATRVRLPDAIIRASAEVEHALLVSRNTKDFPEGEPWIRIPYKL</sequence>
<evidence type="ECO:0000256" key="3">
    <source>
        <dbReference type="ARBA" id="ARBA00022722"/>
    </source>
</evidence>
<protein>
    <recommendedName>
        <fullName evidence="8">Ribonuclease VapC</fullName>
        <shortName evidence="8">RNase VapC</shortName>
        <ecNumber evidence="8">3.1.-.-</ecNumber>
    </recommendedName>
    <alternativeName>
        <fullName evidence="8">Toxin VapC</fullName>
    </alternativeName>
</protein>
<dbReference type="Proteomes" id="UP000192491">
    <property type="component" value="Unassembled WGS sequence"/>
</dbReference>
<evidence type="ECO:0000259" key="9">
    <source>
        <dbReference type="Pfam" id="PF01850"/>
    </source>
</evidence>
<gene>
    <name evidence="8" type="primary">vapC</name>
    <name evidence="10" type="ORF">BWK73_18605</name>
</gene>
<dbReference type="PANTHER" id="PTHR33653:SF1">
    <property type="entry name" value="RIBONUCLEASE VAPC2"/>
    <property type="match status" value="1"/>
</dbReference>
<evidence type="ECO:0000256" key="6">
    <source>
        <dbReference type="ARBA" id="ARBA00022842"/>
    </source>
</evidence>